<keyword evidence="3" id="KW-1185">Reference proteome</keyword>
<proteinExistence type="predicted"/>
<dbReference type="InterPro" id="IPR052750">
    <property type="entry name" value="GH18_Chitinase"/>
</dbReference>
<feature type="chain" id="PRO_5015001645" evidence="1">
    <location>
        <begin position="29"/>
        <end position="360"/>
    </location>
</feature>
<evidence type="ECO:0000313" key="2">
    <source>
        <dbReference type="EMBL" id="PKW18323.1"/>
    </source>
</evidence>
<dbReference type="EMBL" id="PJNB01000001">
    <property type="protein sequence ID" value="PKW18323.1"/>
    <property type="molecule type" value="Genomic_DNA"/>
</dbReference>
<dbReference type="PANTHER" id="PTHR42976:SF1">
    <property type="entry name" value="GH18 DOMAIN-CONTAINING PROTEIN-RELATED"/>
    <property type="match status" value="1"/>
</dbReference>
<dbReference type="AlphaFoldDB" id="A0A2N3Y614"/>
<dbReference type="Gene3D" id="3.20.20.80">
    <property type="entry name" value="Glycosidases"/>
    <property type="match status" value="1"/>
</dbReference>
<gene>
    <name evidence="2" type="ORF">A8926_6395</name>
</gene>
<dbReference type="PANTHER" id="PTHR42976">
    <property type="entry name" value="BIFUNCTIONAL CHITINASE/LYSOZYME-RELATED"/>
    <property type="match status" value="1"/>
</dbReference>
<comment type="caution">
    <text evidence="2">The sequence shown here is derived from an EMBL/GenBank/DDBJ whole genome shotgun (WGS) entry which is preliminary data.</text>
</comment>
<feature type="signal peptide" evidence="1">
    <location>
        <begin position="1"/>
        <end position="28"/>
    </location>
</feature>
<evidence type="ECO:0000313" key="3">
    <source>
        <dbReference type="Proteomes" id="UP000233786"/>
    </source>
</evidence>
<dbReference type="Proteomes" id="UP000233786">
    <property type="component" value="Unassembled WGS sequence"/>
</dbReference>
<organism evidence="2 3">
    <name type="scientific">Saccharopolyspora spinosa</name>
    <dbReference type="NCBI Taxonomy" id="60894"/>
    <lineage>
        <taxon>Bacteria</taxon>
        <taxon>Bacillati</taxon>
        <taxon>Actinomycetota</taxon>
        <taxon>Actinomycetes</taxon>
        <taxon>Pseudonocardiales</taxon>
        <taxon>Pseudonocardiaceae</taxon>
        <taxon>Saccharopolyspora</taxon>
    </lineage>
</organism>
<dbReference type="SUPFAM" id="SSF51445">
    <property type="entry name" value="(Trans)glycosidases"/>
    <property type="match status" value="1"/>
</dbReference>
<name>A0A2N3Y614_SACSN</name>
<reference evidence="2" key="1">
    <citation type="submission" date="2017-12" db="EMBL/GenBank/DDBJ databases">
        <title>Sequencing the genomes of 1000 Actinobacteria strains.</title>
        <authorList>
            <person name="Klenk H.-P."/>
        </authorList>
    </citation>
    <scope>NUCLEOTIDE SEQUENCE [LARGE SCALE GENOMIC DNA]</scope>
    <source>
        <strain evidence="2">DSM 44228</strain>
    </source>
</reference>
<evidence type="ECO:0000256" key="1">
    <source>
        <dbReference type="SAM" id="SignalP"/>
    </source>
</evidence>
<sequence>MPKFSALATAVAVSVGVATASWTMPSSAASTNPVTIAPPTLPANWYGSAPYVTPLYGNPPDLPKVMAATGQKTFQLTFIQAPRGGGGCTPTWDGAVPVSTDTAVARIIDGVRLAGGDVSVSIGGYGGTNLGQTCGSAEATASAYQQVIDKYALRALDFNLEEPEYSDPVATRKEVRAAQILQRRNPGLYISVTTVAAPSGTTPQGQNLLNTAKSLHFTPNNYSIMPFNGFPDVRSQIAAIEAFHGVLMSTFGWDSATAFAHEGMSLMNGRSDFGEYYTQADFQTLLDYSISRGMSRYTFWSLNRDHPCTPPANGQTLGTCSSVPQHHWDFTRLTAQFAQRTSAMKVGVGVAPPARATHRR</sequence>
<dbReference type="STRING" id="994479.GCA_000194155_07050"/>
<dbReference type="InterPro" id="IPR017853">
    <property type="entry name" value="GH"/>
</dbReference>
<keyword evidence="1" id="KW-0732">Signal</keyword>
<protein>
    <submittedName>
        <fullName evidence="2">Chitinase</fullName>
    </submittedName>
</protein>
<accession>A0A2N3Y614</accession>